<dbReference type="EMBL" id="AMCI01000243">
    <property type="protein sequence ID" value="EJX10143.1"/>
    <property type="molecule type" value="Genomic_DNA"/>
</dbReference>
<protein>
    <submittedName>
        <fullName evidence="1">Uncharacterized protein</fullName>
    </submittedName>
</protein>
<reference evidence="1" key="1">
    <citation type="journal article" date="2012" name="PLoS ONE">
        <title>Gene sets for utilization of primary and secondary nutrition supplies in the distal gut of endangered iberian lynx.</title>
        <authorList>
            <person name="Alcaide M."/>
            <person name="Messina E."/>
            <person name="Richter M."/>
            <person name="Bargiela R."/>
            <person name="Peplies J."/>
            <person name="Huws S.A."/>
            <person name="Newbold C.J."/>
            <person name="Golyshin P.N."/>
            <person name="Simon M.A."/>
            <person name="Lopez G."/>
            <person name="Yakimov M.M."/>
            <person name="Ferrer M."/>
        </authorList>
    </citation>
    <scope>NUCLEOTIDE SEQUENCE</scope>
</reference>
<evidence type="ECO:0000313" key="1">
    <source>
        <dbReference type="EMBL" id="EJX10143.1"/>
    </source>
</evidence>
<feature type="non-terminal residue" evidence="1">
    <location>
        <position position="1"/>
    </location>
</feature>
<sequence>EHLIFSVRVILYYCMGLGQ</sequence>
<proteinExistence type="predicted"/>
<organism evidence="1">
    <name type="scientific">gut metagenome</name>
    <dbReference type="NCBI Taxonomy" id="749906"/>
    <lineage>
        <taxon>unclassified sequences</taxon>
        <taxon>metagenomes</taxon>
        <taxon>organismal metagenomes</taxon>
    </lineage>
</organism>
<name>J9H2P1_9ZZZZ</name>
<gene>
    <name evidence="1" type="ORF">EVA_01750</name>
</gene>
<dbReference type="AlphaFoldDB" id="J9H2P1"/>
<comment type="caution">
    <text evidence="1">The sequence shown here is derived from an EMBL/GenBank/DDBJ whole genome shotgun (WGS) entry which is preliminary data.</text>
</comment>
<accession>J9H2P1</accession>